<dbReference type="SUPFAM" id="SSF81606">
    <property type="entry name" value="PP2C-like"/>
    <property type="match status" value="1"/>
</dbReference>
<dbReference type="InterPro" id="IPR036457">
    <property type="entry name" value="PPM-type-like_dom_sf"/>
</dbReference>
<name>T1CA50_9ZZZZ</name>
<evidence type="ECO:0000313" key="2">
    <source>
        <dbReference type="EMBL" id="EQD62399.1"/>
    </source>
</evidence>
<gene>
    <name evidence="2" type="ORF">B2A_02837</name>
</gene>
<reference evidence="2" key="2">
    <citation type="journal article" date="2014" name="ISME J.">
        <title>Microbial stratification in low pH oxic and suboxic macroscopic growths along an acid mine drainage.</title>
        <authorList>
            <person name="Mendez-Garcia C."/>
            <person name="Mesa V."/>
            <person name="Sprenger R.R."/>
            <person name="Richter M."/>
            <person name="Diez M.S."/>
            <person name="Solano J."/>
            <person name="Bargiela R."/>
            <person name="Golyshina O.V."/>
            <person name="Manteca A."/>
            <person name="Ramos J.L."/>
            <person name="Gallego J.R."/>
            <person name="Llorente I."/>
            <person name="Martins Dos Santos V.A."/>
            <person name="Jensen O.N."/>
            <person name="Pelaez A.I."/>
            <person name="Sanchez J."/>
            <person name="Ferrer M."/>
        </authorList>
    </citation>
    <scope>NUCLEOTIDE SEQUENCE</scope>
</reference>
<reference evidence="2" key="1">
    <citation type="submission" date="2013-08" db="EMBL/GenBank/DDBJ databases">
        <authorList>
            <person name="Mendez C."/>
            <person name="Richter M."/>
            <person name="Ferrer M."/>
            <person name="Sanchez J."/>
        </authorList>
    </citation>
    <scope>NUCLEOTIDE SEQUENCE</scope>
</reference>
<evidence type="ECO:0000256" key="1">
    <source>
        <dbReference type="SAM" id="MobiDB-lite"/>
    </source>
</evidence>
<feature type="region of interest" description="Disordered" evidence="1">
    <location>
        <begin position="1"/>
        <end position="28"/>
    </location>
</feature>
<dbReference type="AlphaFoldDB" id="T1CA50"/>
<sequence>MTAGSIISATANSSAAAGPQSREGAAARGLITAEQAQAHPMRNYVECCLGGGAMLPDMAITCRRRLEPGDALLVCSDGLWGR</sequence>
<dbReference type="Gene3D" id="3.60.40.10">
    <property type="entry name" value="PPM-type phosphatase domain"/>
    <property type="match status" value="1"/>
</dbReference>
<proteinExistence type="predicted"/>
<feature type="compositionally biased region" description="Low complexity" evidence="1">
    <location>
        <begin position="1"/>
        <end position="18"/>
    </location>
</feature>
<accession>T1CA50</accession>
<comment type="caution">
    <text evidence="2">The sequence shown here is derived from an EMBL/GenBank/DDBJ whole genome shotgun (WGS) entry which is preliminary data.</text>
</comment>
<dbReference type="EMBL" id="AUZZ01001926">
    <property type="protein sequence ID" value="EQD62399.1"/>
    <property type="molecule type" value="Genomic_DNA"/>
</dbReference>
<protein>
    <submittedName>
        <fullName evidence="2">Protein serine/threonine phosphatase</fullName>
    </submittedName>
</protein>
<organism evidence="2">
    <name type="scientific">mine drainage metagenome</name>
    <dbReference type="NCBI Taxonomy" id="410659"/>
    <lineage>
        <taxon>unclassified sequences</taxon>
        <taxon>metagenomes</taxon>
        <taxon>ecological metagenomes</taxon>
    </lineage>
</organism>